<accession>A0A650GRR1</accession>
<organism evidence="1 2">
    <name type="scientific">Beggiatoa leptomitoformis</name>
    <dbReference type="NCBI Taxonomy" id="288004"/>
    <lineage>
        <taxon>Bacteria</taxon>
        <taxon>Pseudomonadati</taxon>
        <taxon>Pseudomonadota</taxon>
        <taxon>Gammaproteobacteria</taxon>
        <taxon>Thiotrichales</taxon>
        <taxon>Thiotrichaceae</taxon>
        <taxon>Beggiatoa</taxon>
    </lineage>
</organism>
<evidence type="ECO:0000313" key="2">
    <source>
        <dbReference type="Proteomes" id="UP000234271"/>
    </source>
</evidence>
<reference evidence="2" key="1">
    <citation type="submission" date="2016-12" db="EMBL/GenBank/DDBJ databases">
        <title>Complete Genome Sequence of Beggiatoa leptomitiformis D-401.</title>
        <authorList>
            <person name="Fomenkov A."/>
            <person name="Vincze T."/>
            <person name="Grabovich M."/>
            <person name="Anton B.P."/>
            <person name="Dubinina G."/>
            <person name="Orlova M."/>
            <person name="Belousova E."/>
            <person name="Roberts R.J."/>
        </authorList>
    </citation>
    <scope>NUCLEOTIDE SEQUENCE [LARGE SCALE GENOMIC DNA]</scope>
    <source>
        <strain evidence="2">D-401</strain>
    </source>
</reference>
<dbReference type="RefSeq" id="WP_161575478.1">
    <property type="nucleotide sequence ID" value="NZ_CP012373.2"/>
</dbReference>
<dbReference type="Proteomes" id="UP000234271">
    <property type="component" value="Chromosome"/>
</dbReference>
<sequence>MGIMGDCRQFGVGWNSVAYSTLLDVFLVPKRRLGIPAHQTLLEDSESLKYL</sequence>
<proteinExistence type="predicted"/>
<dbReference type="EMBL" id="CP018889">
    <property type="protein sequence ID" value="QGX04147.1"/>
    <property type="molecule type" value="Genomic_DNA"/>
</dbReference>
<dbReference type="AlphaFoldDB" id="A0A650GRR1"/>
<protein>
    <submittedName>
        <fullName evidence="1">Uncharacterized protein</fullName>
    </submittedName>
</protein>
<keyword evidence="2" id="KW-1185">Reference proteome</keyword>
<gene>
    <name evidence="1" type="ORF">BLE401_18810</name>
</gene>
<name>A0A650GRR1_9GAMM</name>
<evidence type="ECO:0000313" key="1">
    <source>
        <dbReference type="EMBL" id="QGX04147.1"/>
    </source>
</evidence>